<dbReference type="PROSITE" id="PS50176">
    <property type="entry name" value="ARM_REPEAT"/>
    <property type="match status" value="2"/>
</dbReference>
<feature type="signal peptide" evidence="8">
    <location>
        <begin position="1"/>
        <end position="17"/>
    </location>
</feature>
<organism evidence="10 11">
    <name type="scientific">Globodera rostochiensis</name>
    <name type="common">Golden nematode worm</name>
    <name type="synonym">Heterodera rostochiensis</name>
    <dbReference type="NCBI Taxonomy" id="31243"/>
    <lineage>
        <taxon>Eukaryota</taxon>
        <taxon>Metazoa</taxon>
        <taxon>Ecdysozoa</taxon>
        <taxon>Nematoda</taxon>
        <taxon>Chromadorea</taxon>
        <taxon>Rhabditida</taxon>
        <taxon>Tylenchina</taxon>
        <taxon>Tylenchomorpha</taxon>
        <taxon>Tylenchoidea</taxon>
        <taxon>Heteroderidae</taxon>
        <taxon>Heteroderinae</taxon>
        <taxon>Globodera</taxon>
    </lineage>
</organism>
<dbReference type="SMART" id="SM00185">
    <property type="entry name" value="ARM"/>
    <property type="match status" value="4"/>
</dbReference>
<keyword evidence="3 6" id="KW-0863">Zinc-finger</keyword>
<sequence>MLLLLVSAVILLVIVLAAPSSQTTTDDETDSSANSETDVIATNAQIQDCLLLWNGANSDELASAEFVSIGVLPVLVNCLKSTELPVHLRALLVVKHIAVVEAGAEPLLVKRLKSPEFGSVQMILSMSLAKFLGADNAREKQNWLKLEAVPLLVKRLHRAGHGFLWFLRLAFPKLFYPSELLSLPVIDRLHIYPYDPNDCPRPLANVPLCLPAPQRSVLQKLMFHLTCPVHWMLVSENKPFPECWSESSAQPLTKQIAWALTNITDASDDLALAVVEAGALPLLVKLLQSPDMDLCESTAWTLKNIAAASDDLALAVIEAGALPPLVELLQSQNQEAYEEASWAIGNIIEKIPDLNGCCIDAGHIQIMARLQKIEQLKTKKSEFVLKMIEKIHSSKGCVVCFDKKIDFVFIPCWHACVCEECEEKIGDTCPMCRQISSKQRIYLP</sequence>
<feature type="repeat" description="ARM" evidence="7">
    <location>
        <begin position="320"/>
        <end position="347"/>
    </location>
</feature>
<dbReference type="Gene3D" id="1.25.10.10">
    <property type="entry name" value="Leucine-rich Repeat Variant"/>
    <property type="match status" value="2"/>
</dbReference>
<proteinExistence type="inferred from homology"/>
<dbReference type="PROSITE" id="PS50089">
    <property type="entry name" value="ZF_RING_2"/>
    <property type="match status" value="1"/>
</dbReference>
<dbReference type="Proteomes" id="UP000887572">
    <property type="component" value="Unplaced"/>
</dbReference>
<evidence type="ECO:0000313" key="10">
    <source>
        <dbReference type="Proteomes" id="UP000887572"/>
    </source>
</evidence>
<comment type="similarity">
    <text evidence="1">Belongs to the importin alpha family.</text>
</comment>
<dbReference type="InterPro" id="IPR016024">
    <property type="entry name" value="ARM-type_fold"/>
</dbReference>
<dbReference type="InterPro" id="IPR001841">
    <property type="entry name" value="Znf_RING"/>
</dbReference>
<evidence type="ECO:0000256" key="2">
    <source>
        <dbReference type="ARBA" id="ARBA00022448"/>
    </source>
</evidence>
<evidence type="ECO:0000256" key="5">
    <source>
        <dbReference type="ARBA" id="ARBA00022927"/>
    </source>
</evidence>
<dbReference type="GO" id="GO:0008270">
    <property type="term" value="F:zinc ion binding"/>
    <property type="evidence" value="ECO:0007669"/>
    <property type="project" value="UniProtKB-KW"/>
</dbReference>
<name>A0A914HJV0_GLORO</name>
<keyword evidence="2" id="KW-0813">Transport</keyword>
<dbReference type="Gene3D" id="3.30.40.10">
    <property type="entry name" value="Zinc/RING finger domain, C3HC4 (zinc finger)"/>
    <property type="match status" value="1"/>
</dbReference>
<evidence type="ECO:0000256" key="4">
    <source>
        <dbReference type="ARBA" id="ARBA00022833"/>
    </source>
</evidence>
<feature type="domain" description="RING-type" evidence="9">
    <location>
        <begin position="397"/>
        <end position="433"/>
    </location>
</feature>
<protein>
    <submittedName>
        <fullName evidence="11">RING-type domain-containing protein</fullName>
    </submittedName>
</protein>
<dbReference type="Pfam" id="PF00514">
    <property type="entry name" value="Arm"/>
    <property type="match status" value="2"/>
</dbReference>
<evidence type="ECO:0000313" key="11">
    <source>
        <dbReference type="WBParaSite" id="Gr19_v10_g1789.t1"/>
    </source>
</evidence>
<feature type="repeat" description="ARM" evidence="7">
    <location>
        <begin position="278"/>
        <end position="320"/>
    </location>
</feature>
<dbReference type="WBParaSite" id="Gr19_v10_g1789.t1">
    <property type="protein sequence ID" value="Gr19_v10_g1789.t1"/>
    <property type="gene ID" value="Gr19_v10_g1789"/>
</dbReference>
<feature type="chain" id="PRO_5036918042" evidence="8">
    <location>
        <begin position="18"/>
        <end position="444"/>
    </location>
</feature>
<evidence type="ECO:0000259" key="9">
    <source>
        <dbReference type="PROSITE" id="PS50089"/>
    </source>
</evidence>
<keyword evidence="3 6" id="KW-0479">Metal-binding</keyword>
<dbReference type="GO" id="GO:0015031">
    <property type="term" value="P:protein transport"/>
    <property type="evidence" value="ECO:0007669"/>
    <property type="project" value="UniProtKB-KW"/>
</dbReference>
<keyword evidence="5" id="KW-0653">Protein transport</keyword>
<evidence type="ECO:0000256" key="8">
    <source>
        <dbReference type="SAM" id="SignalP"/>
    </source>
</evidence>
<accession>A0A914HJV0</accession>
<evidence type="ECO:0000256" key="1">
    <source>
        <dbReference type="ARBA" id="ARBA00010394"/>
    </source>
</evidence>
<dbReference type="SUPFAM" id="SSF57850">
    <property type="entry name" value="RING/U-box"/>
    <property type="match status" value="1"/>
</dbReference>
<evidence type="ECO:0000256" key="3">
    <source>
        <dbReference type="ARBA" id="ARBA00022771"/>
    </source>
</evidence>
<dbReference type="InterPro" id="IPR013083">
    <property type="entry name" value="Znf_RING/FYVE/PHD"/>
</dbReference>
<dbReference type="PANTHER" id="PTHR23316">
    <property type="entry name" value="IMPORTIN ALPHA"/>
    <property type="match status" value="1"/>
</dbReference>
<dbReference type="AlphaFoldDB" id="A0A914HJV0"/>
<dbReference type="InterPro" id="IPR000225">
    <property type="entry name" value="Armadillo"/>
</dbReference>
<evidence type="ECO:0000256" key="6">
    <source>
        <dbReference type="PROSITE-ProRule" id="PRU00175"/>
    </source>
</evidence>
<keyword evidence="10" id="KW-1185">Reference proteome</keyword>
<dbReference type="Pfam" id="PF13920">
    <property type="entry name" value="zf-C3HC4_3"/>
    <property type="match status" value="1"/>
</dbReference>
<evidence type="ECO:0000256" key="7">
    <source>
        <dbReference type="PROSITE-ProRule" id="PRU00259"/>
    </source>
</evidence>
<dbReference type="SUPFAM" id="SSF48371">
    <property type="entry name" value="ARM repeat"/>
    <property type="match status" value="1"/>
</dbReference>
<reference evidence="11" key="1">
    <citation type="submission" date="2022-11" db="UniProtKB">
        <authorList>
            <consortium name="WormBaseParasite"/>
        </authorList>
    </citation>
    <scope>IDENTIFICATION</scope>
</reference>
<dbReference type="InterPro" id="IPR011989">
    <property type="entry name" value="ARM-like"/>
</dbReference>
<keyword evidence="4" id="KW-0862">Zinc</keyword>
<keyword evidence="8" id="KW-0732">Signal</keyword>